<evidence type="ECO:0000313" key="4">
    <source>
        <dbReference type="Proteomes" id="UP001209878"/>
    </source>
</evidence>
<dbReference type="InterPro" id="IPR025875">
    <property type="entry name" value="Leu-rich_rpt_4"/>
</dbReference>
<protein>
    <recommendedName>
        <fullName evidence="5">Protein phosphatase 1 regulatory subunit 42</fullName>
    </recommendedName>
</protein>
<dbReference type="PANTHER" id="PTHR46652">
    <property type="entry name" value="LEUCINE-RICH REPEAT AND IQ DOMAIN-CONTAINING PROTEIN 1-RELATED"/>
    <property type="match status" value="1"/>
</dbReference>
<keyword evidence="4" id="KW-1185">Reference proteome</keyword>
<gene>
    <name evidence="3" type="ORF">NP493_791g00003</name>
</gene>
<sequence length="361" mass="41045">MVKLTMDLIARGTSGYTKKKRDESMQHYLKRLTHLYLEDRNIDEIGDDLSLCRNLVVLYLYDNKLEKMPNLRNNCNVTHLYLQNNNINKLENLGTLRRLTKLYVGNNSIAVLEGLEKIDCLQELHIEHQKLPLGEKLLFDPRSIKHLAPTLEVLNVSGNHLDSIIELCGMTKLTQFMASDNSLTDMREVTHCLGAWQRLSRLDLIGNPLCHKAKYRDRIIIIASSLGVLDGKEVTATAKQFLKNWQANKEAVKKKRLQTMSGSETMSFGDIGERDLPPLSAPIKHPSFTGFLMPALPKRQMRDVLVRSMSQPHPGQTMIQRGPHGTFSEMSGPKLPMVFGNQFMSSMHSEPHASLDIDYWP</sequence>
<dbReference type="PANTHER" id="PTHR46652:SF3">
    <property type="entry name" value="LEUCINE-RICH REPEAT-CONTAINING PROTEIN 9"/>
    <property type="match status" value="1"/>
</dbReference>
<evidence type="ECO:0008006" key="5">
    <source>
        <dbReference type="Google" id="ProtNLM"/>
    </source>
</evidence>
<dbReference type="AlphaFoldDB" id="A0AAD9KNK9"/>
<dbReference type="InterPro" id="IPR050836">
    <property type="entry name" value="SDS22/Internalin_LRR"/>
</dbReference>
<comment type="caution">
    <text evidence="3">The sequence shown here is derived from an EMBL/GenBank/DDBJ whole genome shotgun (WGS) entry which is preliminary data.</text>
</comment>
<organism evidence="3 4">
    <name type="scientific">Ridgeia piscesae</name>
    <name type="common">Tubeworm</name>
    <dbReference type="NCBI Taxonomy" id="27915"/>
    <lineage>
        <taxon>Eukaryota</taxon>
        <taxon>Metazoa</taxon>
        <taxon>Spiralia</taxon>
        <taxon>Lophotrochozoa</taxon>
        <taxon>Annelida</taxon>
        <taxon>Polychaeta</taxon>
        <taxon>Sedentaria</taxon>
        <taxon>Canalipalpata</taxon>
        <taxon>Sabellida</taxon>
        <taxon>Siboglinidae</taxon>
        <taxon>Ridgeia</taxon>
    </lineage>
</organism>
<dbReference type="SMART" id="SM00365">
    <property type="entry name" value="LRR_SD22"/>
    <property type="match status" value="5"/>
</dbReference>
<dbReference type="Gene3D" id="3.80.10.10">
    <property type="entry name" value="Ribonuclease Inhibitor"/>
    <property type="match status" value="2"/>
</dbReference>
<evidence type="ECO:0000256" key="2">
    <source>
        <dbReference type="ARBA" id="ARBA00022737"/>
    </source>
</evidence>
<dbReference type="InterPro" id="IPR032675">
    <property type="entry name" value="LRR_dom_sf"/>
</dbReference>
<keyword evidence="1" id="KW-0433">Leucine-rich repeat</keyword>
<dbReference type="SUPFAM" id="SSF52058">
    <property type="entry name" value="L domain-like"/>
    <property type="match status" value="1"/>
</dbReference>
<name>A0AAD9KNK9_RIDPI</name>
<keyword evidence="2" id="KW-0677">Repeat</keyword>
<dbReference type="EMBL" id="JAODUO010000794">
    <property type="protein sequence ID" value="KAK2174545.1"/>
    <property type="molecule type" value="Genomic_DNA"/>
</dbReference>
<dbReference type="PROSITE" id="PS51450">
    <property type="entry name" value="LRR"/>
    <property type="match status" value="3"/>
</dbReference>
<accession>A0AAD9KNK9</accession>
<dbReference type="InterPro" id="IPR001611">
    <property type="entry name" value="Leu-rich_rpt"/>
</dbReference>
<reference evidence="3" key="1">
    <citation type="journal article" date="2023" name="Mol. Biol. Evol.">
        <title>Third-Generation Sequencing Reveals the Adaptive Role of the Epigenome in Three Deep-Sea Polychaetes.</title>
        <authorList>
            <person name="Perez M."/>
            <person name="Aroh O."/>
            <person name="Sun Y."/>
            <person name="Lan Y."/>
            <person name="Juniper S.K."/>
            <person name="Young C.R."/>
            <person name="Angers B."/>
            <person name="Qian P.Y."/>
        </authorList>
    </citation>
    <scope>NUCLEOTIDE SEQUENCE</scope>
    <source>
        <strain evidence="3">R07B-5</strain>
    </source>
</reference>
<evidence type="ECO:0000256" key="1">
    <source>
        <dbReference type="ARBA" id="ARBA00022614"/>
    </source>
</evidence>
<dbReference type="Proteomes" id="UP001209878">
    <property type="component" value="Unassembled WGS sequence"/>
</dbReference>
<evidence type="ECO:0000313" key="3">
    <source>
        <dbReference type="EMBL" id="KAK2174545.1"/>
    </source>
</evidence>
<dbReference type="CDD" id="cd21340">
    <property type="entry name" value="PPP1R42"/>
    <property type="match status" value="1"/>
</dbReference>
<proteinExistence type="predicted"/>
<dbReference type="Pfam" id="PF12799">
    <property type="entry name" value="LRR_4"/>
    <property type="match status" value="1"/>
</dbReference>